<dbReference type="Pfam" id="PF24101">
    <property type="entry name" value="WHD_GTF3C1"/>
    <property type="match status" value="1"/>
</dbReference>
<feature type="region of interest" description="Disordered" evidence="6">
    <location>
        <begin position="2407"/>
        <end position="2426"/>
    </location>
</feature>
<dbReference type="InterPro" id="IPR056467">
    <property type="entry name" value="eWH_GTF3C1"/>
</dbReference>
<evidence type="ECO:0000256" key="6">
    <source>
        <dbReference type="SAM" id="MobiDB-lite"/>
    </source>
</evidence>
<evidence type="ECO:0000256" key="3">
    <source>
        <dbReference type="ARBA" id="ARBA00023125"/>
    </source>
</evidence>
<evidence type="ECO:0000256" key="2">
    <source>
        <dbReference type="ARBA" id="ARBA00022553"/>
    </source>
</evidence>
<keyword evidence="4" id="KW-0804">Transcription</keyword>
<proteinExistence type="predicted"/>
<feature type="compositionally biased region" description="Gly residues" evidence="6">
    <location>
        <begin position="1296"/>
        <end position="1307"/>
    </location>
</feature>
<evidence type="ECO:0000259" key="7">
    <source>
        <dbReference type="Pfam" id="PF04182"/>
    </source>
</evidence>
<protein>
    <submittedName>
        <fullName evidence="9">Uncharacterized protein</fullName>
    </submittedName>
</protein>
<dbReference type="PANTHER" id="PTHR15180:SF1">
    <property type="entry name" value="GENERAL TRANSCRIPTION FACTOR 3C POLYPEPTIDE 1"/>
    <property type="match status" value="1"/>
</dbReference>
<accession>A0A182FAH5</accession>
<keyword evidence="3" id="KW-0238">DNA-binding</keyword>
<evidence type="ECO:0000313" key="9">
    <source>
        <dbReference type="EnsemblMetazoa" id="AALB003504-PA"/>
    </source>
</evidence>
<feature type="compositionally biased region" description="Acidic residues" evidence="6">
    <location>
        <begin position="2009"/>
        <end position="2030"/>
    </location>
</feature>
<dbReference type="PANTHER" id="PTHR15180">
    <property type="entry name" value="GENERAL TRANSCRIPTION FACTOR 3C POLYPEPTIDE 1"/>
    <property type="match status" value="1"/>
</dbReference>
<feature type="compositionally biased region" description="Polar residues" evidence="6">
    <location>
        <begin position="1493"/>
        <end position="1522"/>
    </location>
</feature>
<dbReference type="GO" id="GO:0005634">
    <property type="term" value="C:nucleus"/>
    <property type="evidence" value="ECO:0007669"/>
    <property type="project" value="UniProtKB-SubCell"/>
</dbReference>
<feature type="compositionally biased region" description="Basic and acidic residues" evidence="6">
    <location>
        <begin position="1956"/>
        <end position="1966"/>
    </location>
</feature>
<feature type="compositionally biased region" description="Polar residues" evidence="6">
    <location>
        <begin position="458"/>
        <end position="469"/>
    </location>
</feature>
<name>A0A182FAH5_ANOAL</name>
<feature type="region of interest" description="Disordered" evidence="6">
    <location>
        <begin position="458"/>
        <end position="491"/>
    </location>
</feature>
<dbReference type="GO" id="GO:0006384">
    <property type="term" value="P:transcription initiation at RNA polymerase III promoter"/>
    <property type="evidence" value="ECO:0007669"/>
    <property type="project" value="InterPro"/>
</dbReference>
<keyword evidence="5" id="KW-0539">Nucleus</keyword>
<dbReference type="Proteomes" id="UP000069272">
    <property type="component" value="Chromosome 2R"/>
</dbReference>
<evidence type="ECO:0000256" key="5">
    <source>
        <dbReference type="ARBA" id="ARBA00023242"/>
    </source>
</evidence>
<feature type="region of interest" description="Disordered" evidence="6">
    <location>
        <begin position="1473"/>
        <end position="1522"/>
    </location>
</feature>
<dbReference type="VEuPathDB" id="VectorBase:AALB003504"/>
<organism evidence="9 10">
    <name type="scientific">Anopheles albimanus</name>
    <name type="common">New world malaria mosquito</name>
    <dbReference type="NCBI Taxonomy" id="7167"/>
    <lineage>
        <taxon>Eukaryota</taxon>
        <taxon>Metazoa</taxon>
        <taxon>Ecdysozoa</taxon>
        <taxon>Arthropoda</taxon>
        <taxon>Hexapoda</taxon>
        <taxon>Insecta</taxon>
        <taxon>Pterygota</taxon>
        <taxon>Neoptera</taxon>
        <taxon>Endopterygota</taxon>
        <taxon>Diptera</taxon>
        <taxon>Nematocera</taxon>
        <taxon>Culicoidea</taxon>
        <taxon>Culicidae</taxon>
        <taxon>Anophelinae</taxon>
        <taxon>Anopheles</taxon>
    </lineage>
</organism>
<reference evidence="9 10" key="1">
    <citation type="journal article" date="2017" name="G3 (Bethesda)">
        <title>The Physical Genome Mapping of Anopheles albimanus Corrected Scaffold Misassemblies and Identified Interarm Rearrangements in Genus Anopheles.</title>
        <authorList>
            <person name="Artemov G.N."/>
            <person name="Peery A.N."/>
            <person name="Jiang X."/>
            <person name="Tu Z."/>
            <person name="Stegniy V.N."/>
            <person name="Sharakhova M.V."/>
            <person name="Sharakhov I.V."/>
        </authorList>
    </citation>
    <scope>NUCLEOTIDE SEQUENCE [LARGE SCALE GENOMIC DNA]</scope>
    <source>
        <strain evidence="9 10">ALBI9_A</strain>
    </source>
</reference>
<feature type="domain" description="B-block binding subunit of TFIIIC" evidence="7">
    <location>
        <begin position="167"/>
        <end position="242"/>
    </location>
</feature>
<dbReference type="InterPro" id="IPR044210">
    <property type="entry name" value="Tfc3-like"/>
</dbReference>
<dbReference type="EnsemblMetazoa" id="AALB003504-RA">
    <property type="protein sequence ID" value="AALB003504-PA"/>
    <property type="gene ID" value="AALB003504"/>
</dbReference>
<keyword evidence="10" id="KW-1185">Reference proteome</keyword>
<comment type="subcellular location">
    <subcellularLocation>
        <location evidence="1">Nucleus</location>
    </subcellularLocation>
</comment>
<evidence type="ECO:0000256" key="1">
    <source>
        <dbReference type="ARBA" id="ARBA00004123"/>
    </source>
</evidence>
<sequence>MLPNASIASILDEEISLEGLEGTTFDTLWYNISQRLKLSLPIPVKLSNTLWPQIVRNPELEFYLLLSERNQHVPYDRFAYVDAETGIPQLPEVYPGHRFRYNLIERNGVRGSCEEYETRSPIPRDELQSISWTEVEQRYGRRFVIVASQRLRESFLIPGNCTTELTGIQYCMLEWIGRARFNGETSQGRFSLLEMTRDSSTLYYNRKVLCGAKLVTRQTFCMRTGDSSTQGVLFHLPRYYREMKTRQQLVVERVVNVLQNRPFHMADYAEIKQLVLGKTEAKKIFRSPEFARFVRMDEMVPYRTLYPDAPPSDWMSKKGDEKTVRVMRLVDPTTDVYEVWCRDGIEEDAREGFLARADSSALYVDKPLLRLAYEVIGKAGTSGISQSELATTLGLDRLNARSIVRNLVRLKVVESQSFNEGRQRTTKFFLPGCMSVSLNLQREMSQFVSLQRSFLESQSQPAQEESNQGIPEDSGSAPGVPDPGGDIQCADVSGNVDADADSLDSASVSSRAVETTKLPTDIVTDISFSYGLELAKPIKGITSNFRKANERLLGRCNFILELLKHEPVIEPRRILKKLNQIEMVNGYTYRMCGKSVLRLIARLATDRLVMLAHVKLRREEREVQQMLVCLPSIKLDSSVLQSKVALLRNQFAVRTTTAKEEQEIAKKHTSESAAAAAATTAATIATSKTRPSSNRCRGYPGCLAKCMRMRLFHEYAFYLTYVLRPDASQIEPSELSEVDLSDLEPHERAPVYSDTSDWKMFVSPLSRYDGYDGTSGWSLLLDLTARMPLVMFCSISTYAFYTNELEYYLDHRVRRYIPLRHLPPSIRAQVFQRRRYVHLIYDLAKLLCWAGLMQIGPQLTKARDQTFVYVRRNVSLLDTRPSRPGYIEIEKRQYEQLAFRLETLADVHEYWDRLYDIANHTRINIRSTAIGQEVFVQKVQDKPAMLAAISACSIESGPANDCGALPPGDGRGAAGMDSSMFVHLRSNWNKRVNLGVPVEKLRLKVVRRRLVKGGLEKRQLAYRVGGKASDRAGQVAGLSSGSVPLLCRKPMHQGRKLGRRMVNPRKQQLSRRGTLDEVDRRALRLMTKQRSKWDESEDQVLLMCRVALMYLYGDPLRPVTTINMTTIRDILHWSCGRAQCKTSNACGRRLQYMVRHLPHVAEQLRMYLEQCKLHPSVTSQFGAGFVGKLRQYYPNKEEFRQALQIHFIRLVALLRGTVLQEHSSESLSTKGTAGLRVRRGRHPGTWRYQSEGVPPPADDGEGADGQKRIERLPRTLDELLRRYNVIETIGGGGAGVGGSGGGTGAGGSQRKLHMDSDPHTNEEIQLYKYTIVMHSAIANSRRSAADGRLQYIYRQCADRALIGALWKLRSMQVVSVTQCVKASNKVVLGRILTRQDELCYVSISYQQQLTTSIPLELFVPVFGQYVKLLVRDEPYTFEDGSDGLVLLLGELIATCPFGDRRLDLRIDQPTNYIEMNPDVKPSSSAGCQPEENAPSSQPSSTGKQQTRTRKNPSASHGTTATVGSGAKQLRFVDKRDVTFLYLAHPIERLLKLPLEYFHFFCLLDQLQSTGGRRLLAQTFKIDEQRPVQCSLPNCRIIDGIGDHDLVRRCLALVRDREDLLERIKRHDAERAKHMAPRATRTDPALLFDVREDNLLLFFGKYITKYQQECAGKRKRDVNREQQRLASLNHHSPVNMAELVGECLRFDAEMPDYRWLDRCEVQGTARCDGDVDEAEDDGGADLIPGGLGGASTIAPPATAGMSTSGLTAKDGSDIDRPTVGLLRALSEKVHKLHNFYEIVSMKMHIHLRPPPPPPSSEANVEPAEEPVERYGSITVPLRYLPEGAQRRRAILLAMESEVLWPLVDVLAPLLDEATALIERNSPAGELLAYIEGKGKLGATVRELRAAFVNHEQLAQHLERFRSMKVLLRTGVRTITYVYWRYVNEWLIRSYLSTNATAEERPTDRSDAVDEPAGPSSSSSGHKKRKLEQSQPATAAGQGKKKKRKMGCDDASGESDDDPNDNDGDAGDDDADAEGKPGSSEELTEPSQPVLLSMAPWIQLNGSINKRLLYRWLTAILLYTVSNPGVTLAALYVRFNMMSPFHLRQLVELLGEYGCVSQRAMQIQAQTPSLFSVYKPATFVPVSEFLDDEQVFIEATPNALSTLSLCIGEYQKYAKDIFLVEEARRKRTAKRDADGVLYDFVRIGEQRRVDLLKLLDPCLAMRKLLQQIVVTLLIVEPGFVHAYQHTVDAEEKALQYVEAGWHDAHLHREQRDTVIVQLVLEQREIVVEEDRFAALQLQHVDALLGRFHPEPLVNRARSVVNDQSKSFTFSSACEASGRLSRHSSEQATFSSGFSLRTRFSASIGRNSRTAPELWHSRSTFRWNTISGRMCDLVYEMVHSSNWCVSLSTGNRTGPRPSPPVTCGGGCGA</sequence>
<keyword evidence="2" id="KW-0597">Phosphoprotein</keyword>
<dbReference type="Pfam" id="PF04182">
    <property type="entry name" value="B-block_TFIIIC"/>
    <property type="match status" value="1"/>
</dbReference>
<dbReference type="VEuPathDB" id="VectorBase:AALB20_037037"/>
<dbReference type="STRING" id="7167.A0A182FAH5"/>
<feature type="region of interest" description="Disordered" evidence="6">
    <location>
        <begin position="1954"/>
        <end position="2046"/>
    </location>
</feature>
<evidence type="ECO:0000259" key="8">
    <source>
        <dbReference type="Pfam" id="PF24101"/>
    </source>
</evidence>
<dbReference type="GO" id="GO:0003677">
    <property type="term" value="F:DNA binding"/>
    <property type="evidence" value="ECO:0007669"/>
    <property type="project" value="UniProtKB-KW"/>
</dbReference>
<feature type="region of interest" description="Disordered" evidence="6">
    <location>
        <begin position="1241"/>
        <end position="1268"/>
    </location>
</feature>
<dbReference type="GO" id="GO:0000127">
    <property type="term" value="C:transcription factor TFIIIC complex"/>
    <property type="evidence" value="ECO:0007669"/>
    <property type="project" value="InterPro"/>
</dbReference>
<dbReference type="GO" id="GO:0042791">
    <property type="term" value="P:5S class rRNA transcription by RNA polymerase III"/>
    <property type="evidence" value="ECO:0007669"/>
    <property type="project" value="TreeGrafter"/>
</dbReference>
<evidence type="ECO:0000313" key="10">
    <source>
        <dbReference type="Proteomes" id="UP000069272"/>
    </source>
</evidence>
<feature type="region of interest" description="Disordered" evidence="6">
    <location>
        <begin position="1296"/>
        <end position="1315"/>
    </location>
</feature>
<reference evidence="9" key="2">
    <citation type="submission" date="2022-08" db="UniProtKB">
        <authorList>
            <consortium name="EnsemblMetazoa"/>
        </authorList>
    </citation>
    <scope>IDENTIFICATION</scope>
    <source>
        <strain evidence="9">STECLA/ALBI9_A</strain>
    </source>
</reference>
<feature type="domain" description="GTF3C1 extended winged-helix" evidence="8">
    <location>
        <begin position="550"/>
        <end position="642"/>
    </location>
</feature>
<dbReference type="InterPro" id="IPR007309">
    <property type="entry name" value="TFIIIC_Bblock-bd"/>
</dbReference>
<evidence type="ECO:0000256" key="4">
    <source>
        <dbReference type="ARBA" id="ARBA00023163"/>
    </source>
</evidence>